<dbReference type="RefSeq" id="WP_125598237.1">
    <property type="nucleotide sequence ID" value="NZ_JBHSSM010000016.1"/>
</dbReference>
<gene>
    <name evidence="1" type="ORF">ACFQHW_06220</name>
</gene>
<keyword evidence="2" id="KW-1185">Reference proteome</keyword>
<protein>
    <submittedName>
        <fullName evidence="1">Uncharacterized protein</fullName>
    </submittedName>
</protein>
<evidence type="ECO:0000313" key="2">
    <source>
        <dbReference type="Proteomes" id="UP001596310"/>
    </source>
</evidence>
<dbReference type="EMBL" id="JBHSSM010000016">
    <property type="protein sequence ID" value="MFC6315168.1"/>
    <property type="molecule type" value="Genomic_DNA"/>
</dbReference>
<name>A0ABW1UNC5_9LACO</name>
<dbReference type="Proteomes" id="UP001596310">
    <property type="component" value="Unassembled WGS sequence"/>
</dbReference>
<evidence type="ECO:0000313" key="1">
    <source>
        <dbReference type="EMBL" id="MFC6315168.1"/>
    </source>
</evidence>
<accession>A0ABW1UNC5</accession>
<organism evidence="1 2">
    <name type="scientific">Lapidilactobacillus achengensis</name>
    <dbReference type="NCBI Taxonomy" id="2486000"/>
    <lineage>
        <taxon>Bacteria</taxon>
        <taxon>Bacillati</taxon>
        <taxon>Bacillota</taxon>
        <taxon>Bacilli</taxon>
        <taxon>Lactobacillales</taxon>
        <taxon>Lactobacillaceae</taxon>
        <taxon>Lapidilactobacillus</taxon>
    </lineage>
</organism>
<proteinExistence type="predicted"/>
<comment type="caution">
    <text evidence="1">The sequence shown here is derived from an EMBL/GenBank/DDBJ whole genome shotgun (WGS) entry which is preliminary data.</text>
</comment>
<sequence length="82" mass="8899">MLTTSKSLSISGQSSISGQQVMNFSATIDQSNGRSNITQAVLNKDLYDSNKTEVRKDAADFTDLVYDQEDKMAEADKADTAS</sequence>
<reference evidence="2" key="1">
    <citation type="journal article" date="2019" name="Int. J. Syst. Evol. Microbiol.">
        <title>The Global Catalogue of Microorganisms (GCM) 10K type strain sequencing project: providing services to taxonomists for standard genome sequencing and annotation.</title>
        <authorList>
            <consortium name="The Broad Institute Genomics Platform"/>
            <consortium name="The Broad Institute Genome Sequencing Center for Infectious Disease"/>
            <person name="Wu L."/>
            <person name="Ma J."/>
        </authorList>
    </citation>
    <scope>NUCLEOTIDE SEQUENCE [LARGE SCALE GENOMIC DNA]</scope>
    <source>
        <strain evidence="2">CCM 8897</strain>
    </source>
</reference>